<gene>
    <name evidence="2" type="ORF">Metal_2249</name>
</gene>
<keyword evidence="3" id="KW-1185">Reference proteome</keyword>
<feature type="chain" id="PRO_5003613525" description="P pilus assembly/Cpx signaling pathway, periplasmic inhibitor/zinc-resistance associated protein" evidence="1">
    <location>
        <begin position="21"/>
        <end position="109"/>
    </location>
</feature>
<dbReference type="EMBL" id="CM001475">
    <property type="protein sequence ID" value="EIC29991.1"/>
    <property type="molecule type" value="Genomic_DNA"/>
</dbReference>
<dbReference type="Gene3D" id="1.20.120.1490">
    <property type="match status" value="1"/>
</dbReference>
<dbReference type="STRING" id="686340.Metal_2249"/>
<organism evidence="2 3">
    <name type="scientific">Methylomicrobium album BG8</name>
    <dbReference type="NCBI Taxonomy" id="686340"/>
    <lineage>
        <taxon>Bacteria</taxon>
        <taxon>Pseudomonadati</taxon>
        <taxon>Pseudomonadota</taxon>
        <taxon>Gammaproteobacteria</taxon>
        <taxon>Methylococcales</taxon>
        <taxon>Methylococcaceae</taxon>
        <taxon>Methylomicrobium</taxon>
    </lineage>
</organism>
<dbReference type="Proteomes" id="UP000005090">
    <property type="component" value="Chromosome"/>
</dbReference>
<proteinExistence type="predicted"/>
<accession>H8GG67</accession>
<protein>
    <recommendedName>
        <fullName evidence="4">P pilus assembly/Cpx signaling pathway, periplasmic inhibitor/zinc-resistance associated protein</fullName>
    </recommendedName>
</protein>
<sequence length="109" mass="12485">MNRTLPILAIVLTFPLTVAAFPGAQGPGSEEHQTHRIERLTNELNLTGEQKSKVEAIFNEQHEKLKVLHDETHTKLGTVLSPEQMSKLEALKKQRREHWKHKEGYPQSK</sequence>
<evidence type="ECO:0000256" key="1">
    <source>
        <dbReference type="SAM" id="SignalP"/>
    </source>
</evidence>
<keyword evidence="1" id="KW-0732">Signal</keyword>
<evidence type="ECO:0000313" key="3">
    <source>
        <dbReference type="Proteomes" id="UP000005090"/>
    </source>
</evidence>
<dbReference type="RefSeq" id="WP_005372293.1">
    <property type="nucleotide sequence ID" value="NZ_CM001475.1"/>
</dbReference>
<evidence type="ECO:0008006" key="4">
    <source>
        <dbReference type="Google" id="ProtNLM"/>
    </source>
</evidence>
<feature type="signal peptide" evidence="1">
    <location>
        <begin position="1"/>
        <end position="20"/>
    </location>
</feature>
<reference evidence="2 3" key="1">
    <citation type="journal article" date="2013" name="Genome Announc.">
        <title>Genome Sequence of the Obligate Gammaproteobacterial Methanotroph Methylomicrobium album Strain BG8.</title>
        <authorList>
            <person name="Kits K.D."/>
            <person name="Kalyuzhnaya M.G."/>
            <person name="Klotz M.G."/>
            <person name="Jetten M.S."/>
            <person name="Op den Camp H.J."/>
            <person name="Vuilleumier S."/>
            <person name="Bringel F."/>
            <person name="Dispirito A.A."/>
            <person name="Murrell J.C."/>
            <person name="Bruce D."/>
            <person name="Cheng J.F."/>
            <person name="Copeland A."/>
            <person name="Goodwin L."/>
            <person name="Hauser L."/>
            <person name="Lajus A."/>
            <person name="Land M.L."/>
            <person name="Lapidus A."/>
            <person name="Lucas S."/>
            <person name="Medigue C."/>
            <person name="Pitluck S."/>
            <person name="Woyke T."/>
            <person name="Zeytun A."/>
            <person name="Stein L.Y."/>
        </authorList>
    </citation>
    <scope>NUCLEOTIDE SEQUENCE [LARGE SCALE GENOMIC DNA]</scope>
    <source>
        <strain evidence="2 3">BG8</strain>
    </source>
</reference>
<evidence type="ECO:0000313" key="2">
    <source>
        <dbReference type="EMBL" id="EIC29991.1"/>
    </source>
</evidence>
<dbReference type="HOGENOM" id="CLU_165913_0_0_6"/>
<dbReference type="AlphaFoldDB" id="H8GG67"/>
<dbReference type="eggNOG" id="ENOG5033A68">
    <property type="taxonomic scope" value="Bacteria"/>
</dbReference>
<name>H8GG67_METAL</name>